<feature type="transmembrane region" description="Helical" evidence="1">
    <location>
        <begin position="58"/>
        <end position="79"/>
    </location>
</feature>
<evidence type="ECO:0000256" key="1">
    <source>
        <dbReference type="SAM" id="Phobius"/>
    </source>
</evidence>
<protein>
    <submittedName>
        <fullName evidence="2">Uncharacterized protein</fullName>
    </submittedName>
</protein>
<dbReference type="AlphaFoldDB" id="A0A917GRF0"/>
<dbReference type="Proteomes" id="UP000600247">
    <property type="component" value="Unassembled WGS sequence"/>
</dbReference>
<comment type="caution">
    <text evidence="2">The sequence shown here is derived from an EMBL/GenBank/DDBJ whole genome shotgun (WGS) entry which is preliminary data.</text>
</comment>
<feature type="transmembrane region" description="Helical" evidence="1">
    <location>
        <begin position="20"/>
        <end position="38"/>
    </location>
</feature>
<feature type="transmembrane region" description="Helical" evidence="1">
    <location>
        <begin position="170"/>
        <end position="189"/>
    </location>
</feature>
<dbReference type="EMBL" id="BMHY01000001">
    <property type="protein sequence ID" value="GGG54893.1"/>
    <property type="molecule type" value="Genomic_DNA"/>
</dbReference>
<sequence length="257" mass="28914">MKGFYRLLNHETTMMLRGAVIISAAVLVISLILIQSVTGSVHENTVHPRFEELYKQSGSTLVFILGLAATCAWFAKSFYESYWGSKNIYTMLTLPVRREAYYLGKLGAFLICLSLLFAAQMATIWLGYSLMDAKFAAHVDASYTMTNGLLLALVRSSFLRLFFPLHFGDWLLLGSLLISLASGLYYGLICERSKRFWGLIFIAAAMIIGIRAVNQKMADTFFFSSYTGLYIGSILLIALTAWFVWHSIRLVRRGFIA</sequence>
<accession>A0A917GRF0</accession>
<keyword evidence="1" id="KW-0812">Transmembrane</keyword>
<gene>
    <name evidence="2" type="ORF">GCM10010918_04680</name>
</gene>
<keyword evidence="1" id="KW-0472">Membrane</keyword>
<evidence type="ECO:0000313" key="3">
    <source>
        <dbReference type="Proteomes" id="UP000600247"/>
    </source>
</evidence>
<keyword evidence="1" id="KW-1133">Transmembrane helix</keyword>
<feature type="transmembrane region" description="Helical" evidence="1">
    <location>
        <begin position="196"/>
        <end position="214"/>
    </location>
</feature>
<feature type="transmembrane region" description="Helical" evidence="1">
    <location>
        <begin position="100"/>
        <end position="128"/>
    </location>
</feature>
<feature type="transmembrane region" description="Helical" evidence="1">
    <location>
        <begin position="226"/>
        <end position="245"/>
    </location>
</feature>
<reference evidence="2 3" key="1">
    <citation type="journal article" date="2014" name="Int. J. Syst. Evol. Microbiol.">
        <title>Complete genome sequence of Corynebacterium casei LMG S-19264T (=DSM 44701T), isolated from a smear-ripened cheese.</title>
        <authorList>
            <consortium name="US DOE Joint Genome Institute (JGI-PGF)"/>
            <person name="Walter F."/>
            <person name="Albersmeier A."/>
            <person name="Kalinowski J."/>
            <person name="Ruckert C."/>
        </authorList>
    </citation>
    <scope>NUCLEOTIDE SEQUENCE [LARGE SCALE GENOMIC DNA]</scope>
    <source>
        <strain evidence="2 3">CGMCC 1.15286</strain>
    </source>
</reference>
<keyword evidence="3" id="KW-1185">Reference proteome</keyword>
<name>A0A917GRF0_9BACL</name>
<evidence type="ECO:0000313" key="2">
    <source>
        <dbReference type="EMBL" id="GGG54893.1"/>
    </source>
</evidence>
<dbReference type="RefSeq" id="WP_188887317.1">
    <property type="nucleotide sequence ID" value="NZ_BMHY01000001.1"/>
</dbReference>
<organism evidence="2 3">
    <name type="scientific">Paenibacillus radicis</name>
    <name type="common">ex Gao et al. 2016</name>
    <dbReference type="NCBI Taxonomy" id="1737354"/>
    <lineage>
        <taxon>Bacteria</taxon>
        <taxon>Bacillati</taxon>
        <taxon>Bacillota</taxon>
        <taxon>Bacilli</taxon>
        <taxon>Bacillales</taxon>
        <taxon>Paenibacillaceae</taxon>
        <taxon>Paenibacillus</taxon>
    </lineage>
</organism>
<proteinExistence type="predicted"/>